<dbReference type="Gene3D" id="3.40.50.300">
    <property type="entry name" value="P-loop containing nucleotide triphosphate hydrolases"/>
    <property type="match status" value="2"/>
</dbReference>
<dbReference type="Pfam" id="PF13304">
    <property type="entry name" value="AAA_21"/>
    <property type="match status" value="1"/>
</dbReference>
<dbReference type="InterPro" id="IPR003959">
    <property type="entry name" value="ATPase_AAA_core"/>
</dbReference>
<protein>
    <recommendedName>
        <fullName evidence="2">ATPase AAA-type core domain-containing protein</fullName>
    </recommendedName>
</protein>
<dbReference type="GO" id="GO:0005524">
    <property type="term" value="F:ATP binding"/>
    <property type="evidence" value="ECO:0007669"/>
    <property type="project" value="InterPro"/>
</dbReference>
<proteinExistence type="predicted"/>
<keyword evidence="1" id="KW-0175">Coiled coil</keyword>
<dbReference type="AlphaFoldDB" id="A0A1W1BCE9"/>
<dbReference type="PANTHER" id="PTHR32182">
    <property type="entry name" value="DNA REPLICATION AND REPAIR PROTEIN RECF"/>
    <property type="match status" value="1"/>
</dbReference>
<reference evidence="3" key="1">
    <citation type="submission" date="2016-10" db="EMBL/GenBank/DDBJ databases">
        <authorList>
            <person name="de Groot N.N."/>
        </authorList>
    </citation>
    <scope>NUCLEOTIDE SEQUENCE</scope>
</reference>
<dbReference type="GO" id="GO:0006302">
    <property type="term" value="P:double-strand break repair"/>
    <property type="evidence" value="ECO:0007669"/>
    <property type="project" value="TreeGrafter"/>
</dbReference>
<evidence type="ECO:0000256" key="1">
    <source>
        <dbReference type="SAM" id="Coils"/>
    </source>
</evidence>
<name>A0A1W1BCE9_9ZZZZ</name>
<dbReference type="EMBL" id="FPHG01000008">
    <property type="protein sequence ID" value="SFV51149.1"/>
    <property type="molecule type" value="Genomic_DNA"/>
</dbReference>
<feature type="domain" description="ATPase AAA-type core" evidence="2">
    <location>
        <begin position="267"/>
        <end position="445"/>
    </location>
</feature>
<dbReference type="GO" id="GO:0016887">
    <property type="term" value="F:ATP hydrolysis activity"/>
    <property type="evidence" value="ECO:0007669"/>
    <property type="project" value="InterPro"/>
</dbReference>
<accession>A0A1W1BCE9</accession>
<dbReference type="PANTHER" id="PTHR32182:SF23">
    <property type="entry name" value="ATP BINDING PROTEIN"/>
    <property type="match status" value="1"/>
</dbReference>
<gene>
    <name evidence="3" type="ORF">MNB_SV-9-330</name>
</gene>
<dbReference type="InterPro" id="IPR027417">
    <property type="entry name" value="P-loop_NTPase"/>
</dbReference>
<feature type="coiled-coil region" evidence="1">
    <location>
        <begin position="482"/>
        <end position="509"/>
    </location>
</feature>
<evidence type="ECO:0000313" key="3">
    <source>
        <dbReference type="EMBL" id="SFV51149.1"/>
    </source>
</evidence>
<dbReference type="GO" id="GO:0000731">
    <property type="term" value="P:DNA synthesis involved in DNA repair"/>
    <property type="evidence" value="ECO:0007669"/>
    <property type="project" value="TreeGrafter"/>
</dbReference>
<organism evidence="3">
    <name type="scientific">hydrothermal vent metagenome</name>
    <dbReference type="NCBI Taxonomy" id="652676"/>
    <lineage>
        <taxon>unclassified sequences</taxon>
        <taxon>metagenomes</taxon>
        <taxon>ecological metagenomes</taxon>
    </lineage>
</organism>
<sequence>MQLKKVEIIKYRNFENIIINFDKQDNFPNVFSIASKNGGGKSTLIQFIFIILHCFMDKNKQKYIKNLLEEFYEITEDIELVNFIIEDNGKDYYLNFSITKEKAFNMYLDEEELKKSLKKESDSNREKQQKFSKLSFLINILEEFNRLTPLFKNKFRDSENIFNELGMSSLYDELRIEGNRGKVVKDYKEFIKKALNDSRLQSVDIEDLDKYYRNTKNLLDKFRDELNNKNIIYINHINHDTVLILETDMDIELLDCLSKKVFLNAPNSQIYHFLSSDDKKEIFDSDLSYSAVLENSKNELDNFYTYNFIPTELILKSFKKASDEDLKIKRKTNKYGEKYDRLSQNLKSLLDNKEILENENGNEIIFRLKDSKIKILPEDLSHGELKKLAIFIWLKYIVSEDSIILIDEIDIAFHPRWQYQLIKDLSKWSDGSQFLLATHSPQILSSTYYKNLIILKDGEVKQLSKPLRDNDLNHIVELVMGGKSLPEELDNLQKEYRELIEEDKENSEKAEFIKEKILELEGANSSFFRRIDFYKKMNKR</sequence>
<dbReference type="CDD" id="cd00267">
    <property type="entry name" value="ABC_ATPase"/>
    <property type="match status" value="1"/>
</dbReference>
<evidence type="ECO:0000259" key="2">
    <source>
        <dbReference type="Pfam" id="PF13304"/>
    </source>
</evidence>
<dbReference type="SUPFAM" id="SSF52540">
    <property type="entry name" value="P-loop containing nucleoside triphosphate hydrolases"/>
    <property type="match status" value="1"/>
</dbReference>